<protein>
    <submittedName>
        <fullName evidence="1">Uncharacterized protein</fullName>
    </submittedName>
</protein>
<evidence type="ECO:0000313" key="2">
    <source>
        <dbReference type="Proteomes" id="UP001054801"/>
    </source>
</evidence>
<dbReference type="EMBL" id="CP091244">
    <property type="protein sequence ID" value="UJS24286.1"/>
    <property type="molecule type" value="Genomic_DNA"/>
</dbReference>
<keyword evidence="2" id="KW-1185">Reference proteome</keyword>
<dbReference type="RefSeq" id="WP_236498681.1">
    <property type="nucleotide sequence ID" value="NZ_CP091244.1"/>
</dbReference>
<reference evidence="1" key="1">
    <citation type="journal article" date="2022" name="Microorganisms">
        <title>Two New Species of Filamentous Sulfur Bacteria of the Genus Thiothrix, Thiothrix winogradskyi sp. nov. and 'Candidatus Thiothrix sulfatifontis' sp. nov.</title>
        <authorList>
            <person name="Ravin N.V."/>
            <person name="Rossetti S."/>
            <person name="Beletsky A.V."/>
            <person name="Kadnikov V.V."/>
            <person name="Rudenko T.S."/>
            <person name="Smolyakov D.D."/>
            <person name="Moskvitina M.I."/>
            <person name="Gureeva M.V."/>
            <person name="Mardanov A.V."/>
            <person name="Grabovich M.Y."/>
        </authorList>
    </citation>
    <scope>NUCLEOTIDE SEQUENCE</scope>
    <source>
        <strain evidence="1">CT3</strain>
    </source>
</reference>
<name>A0ABY3SXW2_9GAMM</name>
<gene>
    <name evidence="1" type="ORF">L2Y54_20505</name>
</gene>
<accession>A0ABY3SXW2</accession>
<evidence type="ECO:0000313" key="1">
    <source>
        <dbReference type="EMBL" id="UJS24286.1"/>
    </source>
</evidence>
<dbReference type="Proteomes" id="UP001054801">
    <property type="component" value="Chromosome"/>
</dbReference>
<sequence>MNIQISARSGILQMPFDCAQGAGKWAYTKTPYIAYTRAFKPISTVST</sequence>
<proteinExistence type="predicted"/>
<organism evidence="1 2">
    <name type="scientific">Thiothrix winogradskyi</name>
    <dbReference type="NCBI Taxonomy" id="96472"/>
    <lineage>
        <taxon>Bacteria</taxon>
        <taxon>Pseudomonadati</taxon>
        <taxon>Pseudomonadota</taxon>
        <taxon>Gammaproteobacteria</taxon>
        <taxon>Thiotrichales</taxon>
        <taxon>Thiotrichaceae</taxon>
        <taxon>Thiothrix</taxon>
    </lineage>
</organism>